<evidence type="ECO:0000256" key="1">
    <source>
        <dbReference type="SAM" id="MobiDB-lite"/>
    </source>
</evidence>
<sequence>MTDIGHRVISWENRLESSVLYQHEPLANSTVPQHFFSELYVMDSEIVEPCEAPDSSNSKTITAKDTPLMSVPALHLVTPLICGHQHNLHHVETKLRELLQHQEILSEGVQSENERFKIAETAFHLPTLFQEISRYNQKLIHLKDEMAVIAERTSRMKKRATRLQQQQQQKALNLEQERARQAEREKHLIAKPVWATKQDDP</sequence>
<dbReference type="GO" id="GO:0031083">
    <property type="term" value="C:BLOC-1 complex"/>
    <property type="evidence" value="ECO:0007669"/>
    <property type="project" value="TreeGrafter"/>
</dbReference>
<dbReference type="EMBL" id="JACEEZ010005637">
    <property type="protein sequence ID" value="KAG0725428.1"/>
    <property type="molecule type" value="Genomic_DNA"/>
</dbReference>
<dbReference type="PANTHER" id="PTHR31328">
    <property type="entry name" value="BIOGENESIS OF LYSOSOME-RELATED ORGANELLES COMPLEX 1 SUBUNIT 6"/>
    <property type="match status" value="1"/>
</dbReference>
<feature type="compositionally biased region" description="Basic and acidic residues" evidence="1">
    <location>
        <begin position="175"/>
        <end position="188"/>
    </location>
</feature>
<dbReference type="PANTHER" id="PTHR31328:SF2">
    <property type="entry name" value="BIOGENESIS OF LYSOSOME-RELATED ORGANELLES COMPLEX 1 SUBUNIT 6"/>
    <property type="match status" value="1"/>
</dbReference>
<proteinExistence type="predicted"/>
<dbReference type="GO" id="GO:0030133">
    <property type="term" value="C:transport vesicle"/>
    <property type="evidence" value="ECO:0007669"/>
    <property type="project" value="TreeGrafter"/>
</dbReference>
<dbReference type="OrthoDB" id="19659at2759"/>
<comment type="caution">
    <text evidence="2">The sequence shown here is derived from an EMBL/GenBank/DDBJ whole genome shotgun (WGS) entry which is preliminary data.</text>
</comment>
<dbReference type="Proteomes" id="UP000770661">
    <property type="component" value="Unassembled WGS sequence"/>
</dbReference>
<keyword evidence="3" id="KW-1185">Reference proteome</keyword>
<accession>A0A8J4YF55</accession>
<gene>
    <name evidence="2" type="primary">Bloc1s6</name>
    <name evidence="2" type="ORF">GWK47_004690</name>
</gene>
<dbReference type="AlphaFoldDB" id="A0A8J4YF55"/>
<dbReference type="Pfam" id="PF14712">
    <property type="entry name" value="Snapin_Pallidin"/>
    <property type="match status" value="1"/>
</dbReference>
<dbReference type="InterPro" id="IPR028119">
    <property type="entry name" value="Snapin/Pallidin/Snn1"/>
</dbReference>
<organism evidence="2 3">
    <name type="scientific">Chionoecetes opilio</name>
    <name type="common">Atlantic snow crab</name>
    <name type="synonym">Cancer opilio</name>
    <dbReference type="NCBI Taxonomy" id="41210"/>
    <lineage>
        <taxon>Eukaryota</taxon>
        <taxon>Metazoa</taxon>
        <taxon>Ecdysozoa</taxon>
        <taxon>Arthropoda</taxon>
        <taxon>Crustacea</taxon>
        <taxon>Multicrustacea</taxon>
        <taxon>Malacostraca</taxon>
        <taxon>Eumalacostraca</taxon>
        <taxon>Eucarida</taxon>
        <taxon>Decapoda</taxon>
        <taxon>Pleocyemata</taxon>
        <taxon>Brachyura</taxon>
        <taxon>Eubrachyura</taxon>
        <taxon>Majoidea</taxon>
        <taxon>Majidae</taxon>
        <taxon>Chionoecetes</taxon>
    </lineage>
</organism>
<feature type="region of interest" description="Disordered" evidence="1">
    <location>
        <begin position="161"/>
        <end position="201"/>
    </location>
</feature>
<protein>
    <submittedName>
        <fullName evidence="2">Biogenesis of lysosome-related organelles complex 1 subunit 6</fullName>
    </submittedName>
</protein>
<name>A0A8J4YF55_CHIOP</name>
<evidence type="ECO:0000313" key="3">
    <source>
        <dbReference type="Proteomes" id="UP000770661"/>
    </source>
</evidence>
<evidence type="ECO:0000313" key="2">
    <source>
        <dbReference type="EMBL" id="KAG0725428.1"/>
    </source>
</evidence>
<reference evidence="2" key="1">
    <citation type="submission" date="2020-07" db="EMBL/GenBank/DDBJ databases">
        <title>The High-quality genome of the commercially important snow crab, Chionoecetes opilio.</title>
        <authorList>
            <person name="Jeong J.-H."/>
            <person name="Ryu S."/>
        </authorList>
    </citation>
    <scope>NUCLEOTIDE SEQUENCE</scope>
    <source>
        <strain evidence="2">MADBK_172401_WGS</strain>
        <tissue evidence="2">Digestive gland</tissue>
    </source>
</reference>